<accession>A0A409XBS4</accession>
<feature type="region of interest" description="Disordered" evidence="1">
    <location>
        <begin position="316"/>
        <end position="335"/>
    </location>
</feature>
<dbReference type="OrthoDB" id="3167300at2759"/>
<comment type="caution">
    <text evidence="2">The sequence shown here is derived from an EMBL/GenBank/DDBJ whole genome shotgun (WGS) entry which is preliminary data.</text>
</comment>
<evidence type="ECO:0000313" key="3">
    <source>
        <dbReference type="Proteomes" id="UP000283269"/>
    </source>
</evidence>
<evidence type="ECO:0000256" key="1">
    <source>
        <dbReference type="SAM" id="MobiDB-lite"/>
    </source>
</evidence>
<protein>
    <submittedName>
        <fullName evidence="2">Uncharacterized protein</fullName>
    </submittedName>
</protein>
<dbReference type="Proteomes" id="UP000283269">
    <property type="component" value="Unassembled WGS sequence"/>
</dbReference>
<dbReference type="EMBL" id="NHYD01002137">
    <property type="protein sequence ID" value="PPQ88191.1"/>
    <property type="molecule type" value="Genomic_DNA"/>
</dbReference>
<keyword evidence="3" id="KW-1185">Reference proteome</keyword>
<reference evidence="2 3" key="1">
    <citation type="journal article" date="2018" name="Evol. Lett.">
        <title>Horizontal gene cluster transfer increased hallucinogenic mushroom diversity.</title>
        <authorList>
            <person name="Reynolds H.T."/>
            <person name="Vijayakumar V."/>
            <person name="Gluck-Thaler E."/>
            <person name="Korotkin H.B."/>
            <person name="Matheny P.B."/>
            <person name="Slot J.C."/>
        </authorList>
    </citation>
    <scope>NUCLEOTIDE SEQUENCE [LARGE SCALE GENOMIC DNA]</scope>
    <source>
        <strain evidence="2 3">2631</strain>
    </source>
</reference>
<gene>
    <name evidence="2" type="ORF">CVT25_005156</name>
</gene>
<organism evidence="2 3">
    <name type="scientific">Psilocybe cyanescens</name>
    <dbReference type="NCBI Taxonomy" id="93625"/>
    <lineage>
        <taxon>Eukaryota</taxon>
        <taxon>Fungi</taxon>
        <taxon>Dikarya</taxon>
        <taxon>Basidiomycota</taxon>
        <taxon>Agaricomycotina</taxon>
        <taxon>Agaricomycetes</taxon>
        <taxon>Agaricomycetidae</taxon>
        <taxon>Agaricales</taxon>
        <taxon>Agaricineae</taxon>
        <taxon>Strophariaceae</taxon>
        <taxon>Psilocybe</taxon>
    </lineage>
</organism>
<sequence>MLYYIPPELINEIAHHILDNAPSRHEHPEALGHNLKPPWNFIQSFTLTCREFRLIGLALWFRQLYIASSEDLKAIELHFPVLKSSWCRHLHFVQEKDNEVTPWDLAGFMRLSSLRIDWLCIGMSDVGDGDPPFVINVESKIRELDIRGVRHPSPMLLMSLVSPFDDLIILRLDLLRIWCGLCNTCILVRLPSPPPTTISYADGLGLPYHYTRFLFPLDALEEVYIRLPDFGLGLPTPGLSDQVNDNLWSGECDRCMSLMYEDDTFRIAWVNRKKGVQPGNLDKWSPYLIPPRLRKVRWAFWKISGLAEGMPFSLEEVDSEEDAVSEEESDGEGEE</sequence>
<dbReference type="AlphaFoldDB" id="A0A409XBS4"/>
<dbReference type="InParanoid" id="A0A409XBS4"/>
<name>A0A409XBS4_PSICY</name>
<evidence type="ECO:0000313" key="2">
    <source>
        <dbReference type="EMBL" id="PPQ88191.1"/>
    </source>
</evidence>
<proteinExistence type="predicted"/>